<evidence type="ECO:0000256" key="1">
    <source>
        <dbReference type="SAM" id="MobiDB-lite"/>
    </source>
</evidence>
<dbReference type="Proteomes" id="UP000269221">
    <property type="component" value="Unassembled WGS sequence"/>
</dbReference>
<gene>
    <name evidence="4" type="ORF">DUI87_15809</name>
</gene>
<dbReference type="OrthoDB" id="9216636at2759"/>
<feature type="signal peptide" evidence="3">
    <location>
        <begin position="1"/>
        <end position="23"/>
    </location>
</feature>
<keyword evidence="5" id="KW-1185">Reference proteome</keyword>
<comment type="caution">
    <text evidence="4">The sequence shown here is derived from an EMBL/GenBank/DDBJ whole genome shotgun (WGS) entry which is preliminary data.</text>
</comment>
<accession>A0A3M0JZH9</accession>
<keyword evidence="2" id="KW-0472">Membrane</keyword>
<feature type="transmembrane region" description="Helical" evidence="2">
    <location>
        <begin position="105"/>
        <end position="130"/>
    </location>
</feature>
<evidence type="ECO:0000256" key="3">
    <source>
        <dbReference type="SAM" id="SignalP"/>
    </source>
</evidence>
<keyword evidence="2" id="KW-1133">Transmembrane helix</keyword>
<keyword evidence="2" id="KW-0812">Transmembrane</keyword>
<feature type="compositionally biased region" description="Polar residues" evidence="1">
    <location>
        <begin position="147"/>
        <end position="156"/>
    </location>
</feature>
<name>A0A3M0JZH9_HIRRU</name>
<reference evidence="4 5" key="1">
    <citation type="submission" date="2018-07" db="EMBL/GenBank/DDBJ databases">
        <title>A high quality draft genome assembly of the barn swallow (H. rustica rustica).</title>
        <authorList>
            <person name="Formenti G."/>
            <person name="Chiara M."/>
            <person name="Poveda L."/>
            <person name="Francoijs K.-J."/>
            <person name="Bonisoli-Alquati A."/>
            <person name="Canova L."/>
            <person name="Gianfranceschi L."/>
            <person name="Horner D.S."/>
            <person name="Saino N."/>
        </authorList>
    </citation>
    <scope>NUCLEOTIDE SEQUENCE [LARGE SCALE GENOMIC DNA]</scope>
    <source>
        <strain evidence="4">Chelidonia</strain>
        <tissue evidence="4">Blood</tissue>
    </source>
</reference>
<evidence type="ECO:0000313" key="5">
    <source>
        <dbReference type="Proteomes" id="UP000269221"/>
    </source>
</evidence>
<protein>
    <submittedName>
        <fullName evidence="4">Uncharacterized protein</fullName>
    </submittedName>
</protein>
<keyword evidence="3" id="KW-0732">Signal</keyword>
<feature type="region of interest" description="Disordered" evidence="1">
    <location>
        <begin position="140"/>
        <end position="162"/>
    </location>
</feature>
<organism evidence="4 5">
    <name type="scientific">Hirundo rustica rustica</name>
    <dbReference type="NCBI Taxonomy" id="333673"/>
    <lineage>
        <taxon>Eukaryota</taxon>
        <taxon>Metazoa</taxon>
        <taxon>Chordata</taxon>
        <taxon>Craniata</taxon>
        <taxon>Vertebrata</taxon>
        <taxon>Euteleostomi</taxon>
        <taxon>Archelosauria</taxon>
        <taxon>Archosauria</taxon>
        <taxon>Dinosauria</taxon>
        <taxon>Saurischia</taxon>
        <taxon>Theropoda</taxon>
        <taxon>Coelurosauria</taxon>
        <taxon>Aves</taxon>
        <taxon>Neognathae</taxon>
        <taxon>Neoaves</taxon>
        <taxon>Telluraves</taxon>
        <taxon>Australaves</taxon>
        <taxon>Passeriformes</taxon>
        <taxon>Sylvioidea</taxon>
        <taxon>Hirundinidae</taxon>
        <taxon>Hirundo</taxon>
    </lineage>
</organism>
<proteinExistence type="predicted"/>
<evidence type="ECO:0000313" key="4">
    <source>
        <dbReference type="EMBL" id="RMC06376.1"/>
    </source>
</evidence>
<sequence>MAFVHRLFLSLPILLMVLHPGAAHYAPQKSQEEADALADSLAAWQKDGLELLDEPGVYVKANGLRKSPVIKHRHNSTEMAEEVTKQDPNGHEHIESIFCRGAGCMIGLVIVLVAVPAGILMGSLAICWWCERKRRLSGDQQERTGLITGSNSQTNLPEPALH</sequence>
<dbReference type="AlphaFoldDB" id="A0A3M0JZH9"/>
<evidence type="ECO:0000256" key="2">
    <source>
        <dbReference type="SAM" id="Phobius"/>
    </source>
</evidence>
<dbReference type="EMBL" id="QRBI01000120">
    <property type="protein sequence ID" value="RMC06376.1"/>
    <property type="molecule type" value="Genomic_DNA"/>
</dbReference>
<feature type="chain" id="PRO_5018099353" evidence="3">
    <location>
        <begin position="24"/>
        <end position="162"/>
    </location>
</feature>